<organism evidence="1 2">
    <name type="scientific">Peribacillus psychrosaccharolyticus</name>
    <name type="common">Bacillus psychrosaccharolyticus</name>
    <dbReference type="NCBI Taxonomy" id="1407"/>
    <lineage>
        <taxon>Bacteria</taxon>
        <taxon>Bacillati</taxon>
        <taxon>Bacillota</taxon>
        <taxon>Bacilli</taxon>
        <taxon>Bacillales</taxon>
        <taxon>Bacillaceae</taxon>
        <taxon>Peribacillus</taxon>
    </lineage>
</organism>
<proteinExistence type="predicted"/>
<keyword evidence="2" id="KW-1185">Reference proteome</keyword>
<name>A0A974S1Q0_PERPY</name>
<accession>A0A974S1Q0</accession>
<dbReference type="Proteomes" id="UP000595254">
    <property type="component" value="Chromosome"/>
</dbReference>
<dbReference type="EMBL" id="CP068053">
    <property type="protein sequence ID" value="QQT01779.1"/>
    <property type="molecule type" value="Genomic_DNA"/>
</dbReference>
<evidence type="ECO:0000313" key="1">
    <source>
        <dbReference type="EMBL" id="QQT01779.1"/>
    </source>
</evidence>
<protein>
    <submittedName>
        <fullName evidence="1">Group-specific protein</fullName>
    </submittedName>
</protein>
<dbReference type="RefSeq" id="WP_040372882.1">
    <property type="nucleotide sequence ID" value="NZ_CP068053.1"/>
</dbReference>
<dbReference type="AlphaFoldDB" id="A0A974S1Q0"/>
<dbReference type="KEGG" id="ppsr:I6J18_07975"/>
<evidence type="ECO:0000313" key="2">
    <source>
        <dbReference type="Proteomes" id="UP000595254"/>
    </source>
</evidence>
<reference evidence="1 2" key="1">
    <citation type="submission" date="2021-01" db="EMBL/GenBank/DDBJ databases">
        <title>FDA dAtabase for Regulatory Grade micrObial Sequences (FDA-ARGOS): Supporting development and validation of Infectious Disease Dx tests.</title>
        <authorList>
            <person name="Nelson B."/>
            <person name="Plummer A."/>
            <person name="Tallon L."/>
            <person name="Sadzewicz L."/>
            <person name="Zhao X."/>
            <person name="Boylan J."/>
            <person name="Ott S."/>
            <person name="Bowen H."/>
            <person name="Vavikolanu K."/>
            <person name="Mehta A."/>
            <person name="Aluvathingal J."/>
            <person name="Nadendla S."/>
            <person name="Myers T."/>
            <person name="Yan Y."/>
            <person name="Sichtig H."/>
        </authorList>
    </citation>
    <scope>NUCLEOTIDE SEQUENCE [LARGE SCALE GENOMIC DNA]</scope>
    <source>
        <strain evidence="1 2">FDAARGOS_1161</strain>
    </source>
</reference>
<gene>
    <name evidence="1" type="ORF">I6J18_07975</name>
</gene>
<sequence>MSECKLNHSKSDVQNKYDQQEEYLPEDIRNLFQVFFKKEHSQSTINTVFHLLKKYDLAESSEQKRRNEQLKEIVC</sequence>